<sequence>MTSPVLFLIFNRPDTTERVFEEIRKAQPPRLYIAADGPRANRTGEKELCEKTRAIAQKVDWNCEVKTLFRDENLGCGRAVSQAITWFFDNEPEGIILEDDILPHPDFFPYCDELLDRYRDNDSIGIIAGHNHMYTDLNRTTTYGFQNLPAIWGWATWRRTWNKYDFDLNFPKTLLTKRLEQIYPKQEYRNFWYIIYDKMRKKQIDTWDFQLVLSLFVNKYINIIPYFNLTKNIGFGENSTHTNMDKNNEATIQLTAVLPLIHPDAFYLDEEAERYVISKANWEISTLKCLFHKAKYFLIYNLKRLK</sequence>
<gene>
    <name evidence="1" type="ORF">AAK873_00540</name>
</gene>
<dbReference type="Gene3D" id="3.90.550.10">
    <property type="entry name" value="Spore Coat Polysaccharide Biosynthesis Protein SpsA, Chain A"/>
    <property type="match status" value="1"/>
</dbReference>
<accession>A0ABV4CRT9</accession>
<dbReference type="SUPFAM" id="SSF53448">
    <property type="entry name" value="Nucleotide-diphospho-sugar transferases"/>
    <property type="match status" value="1"/>
</dbReference>
<organism evidence="1 2">
    <name type="scientific">Heminiphilus faecis</name>
    <dbReference type="NCBI Taxonomy" id="2601703"/>
    <lineage>
        <taxon>Bacteria</taxon>
        <taxon>Pseudomonadati</taxon>
        <taxon>Bacteroidota</taxon>
        <taxon>Bacteroidia</taxon>
        <taxon>Bacteroidales</taxon>
        <taxon>Muribaculaceae</taxon>
        <taxon>Heminiphilus</taxon>
    </lineage>
</organism>
<evidence type="ECO:0000313" key="2">
    <source>
        <dbReference type="Proteomes" id="UP001565200"/>
    </source>
</evidence>
<keyword evidence="1" id="KW-0808">Transferase</keyword>
<keyword evidence="2" id="KW-1185">Reference proteome</keyword>
<dbReference type="EMBL" id="JBCLPP010000001">
    <property type="protein sequence ID" value="MEY8244099.1"/>
    <property type="molecule type" value="Genomic_DNA"/>
</dbReference>
<dbReference type="InterPro" id="IPR029044">
    <property type="entry name" value="Nucleotide-diphossugar_trans"/>
</dbReference>
<dbReference type="Proteomes" id="UP001565200">
    <property type="component" value="Unassembled WGS sequence"/>
</dbReference>
<dbReference type="GO" id="GO:0016740">
    <property type="term" value="F:transferase activity"/>
    <property type="evidence" value="ECO:0007669"/>
    <property type="project" value="UniProtKB-KW"/>
</dbReference>
<evidence type="ECO:0000313" key="1">
    <source>
        <dbReference type="EMBL" id="MEY8244099.1"/>
    </source>
</evidence>
<proteinExistence type="predicted"/>
<comment type="caution">
    <text evidence="1">The sequence shown here is derived from an EMBL/GenBank/DDBJ whole genome shotgun (WGS) entry which is preliminary data.</text>
</comment>
<name>A0ABV4CRT9_9BACT</name>
<reference evidence="1 2" key="1">
    <citation type="submission" date="2024-03" db="EMBL/GenBank/DDBJ databases">
        <title>Mouse gut bacterial collection (mGBC) of GemPharmatech.</title>
        <authorList>
            <person name="He Y."/>
            <person name="Dong L."/>
            <person name="Wu D."/>
            <person name="Gao X."/>
            <person name="Lin Z."/>
        </authorList>
    </citation>
    <scope>NUCLEOTIDE SEQUENCE [LARGE SCALE GENOMIC DNA]</scope>
    <source>
        <strain evidence="1 2">54-13</strain>
    </source>
</reference>
<dbReference type="RefSeq" id="WP_369863047.1">
    <property type="nucleotide sequence ID" value="NZ_JBCLPP010000001.1"/>
</dbReference>
<protein>
    <submittedName>
        <fullName evidence="1">Nucleotide-diphospho-sugar transferase</fullName>
    </submittedName>
</protein>